<gene>
    <name evidence="6" type="ORF">EJC50_22170</name>
</gene>
<dbReference type="InterPro" id="IPR009061">
    <property type="entry name" value="DNA-bd_dom_put_sf"/>
</dbReference>
<dbReference type="Gene3D" id="1.10.1660.10">
    <property type="match status" value="1"/>
</dbReference>
<evidence type="ECO:0000256" key="3">
    <source>
        <dbReference type="ARBA" id="ARBA00023125"/>
    </source>
</evidence>
<dbReference type="InterPro" id="IPR029063">
    <property type="entry name" value="SAM-dependent_MTases_sf"/>
</dbReference>
<dbReference type="PANTHER" id="PTHR30204">
    <property type="entry name" value="REDOX-CYCLING DRUG-SENSING TRANSCRIPTIONAL ACTIVATOR SOXR"/>
    <property type="match status" value="1"/>
</dbReference>
<reference evidence="7" key="1">
    <citation type="submission" date="2018-12" db="EMBL/GenBank/DDBJ databases">
        <title>Genome sequence of Peanibacillus sp.</title>
        <authorList>
            <person name="Subramani G."/>
            <person name="Srinivasan S."/>
            <person name="Kim M.K."/>
        </authorList>
    </citation>
    <scope>NUCLEOTIDE SEQUENCE [LARGE SCALE GENOMIC DNA]</scope>
    <source>
        <strain evidence="7">18JY67-1</strain>
    </source>
</reference>
<dbReference type="PROSITE" id="PS50937">
    <property type="entry name" value="HTH_MERR_2"/>
    <property type="match status" value="1"/>
</dbReference>
<dbReference type="RefSeq" id="WP_126017784.1">
    <property type="nucleotide sequence ID" value="NZ_CP034437.1"/>
</dbReference>
<evidence type="ECO:0000256" key="2">
    <source>
        <dbReference type="ARBA" id="ARBA00023015"/>
    </source>
</evidence>
<dbReference type="KEGG" id="palb:EJC50_22170"/>
<dbReference type="Gene3D" id="3.40.50.150">
    <property type="entry name" value="Vaccinia Virus protein VP39"/>
    <property type="match status" value="1"/>
</dbReference>
<keyword evidence="4" id="KW-0804">Transcription</keyword>
<dbReference type="PANTHER" id="PTHR30204:SF69">
    <property type="entry name" value="MERR-FAMILY TRANSCRIPTIONAL REGULATOR"/>
    <property type="match status" value="1"/>
</dbReference>
<dbReference type="Pfam" id="PF13411">
    <property type="entry name" value="MerR_1"/>
    <property type="match status" value="1"/>
</dbReference>
<evidence type="ECO:0000313" key="6">
    <source>
        <dbReference type="EMBL" id="AZN42083.1"/>
    </source>
</evidence>
<name>A0A3S9A8Q3_9BACL</name>
<dbReference type="InterPro" id="IPR047057">
    <property type="entry name" value="MerR_fam"/>
</dbReference>
<dbReference type="GO" id="GO:0003677">
    <property type="term" value="F:DNA binding"/>
    <property type="evidence" value="ECO:0007669"/>
    <property type="project" value="UniProtKB-KW"/>
</dbReference>
<organism evidence="6 7">
    <name type="scientific">Paenibacillus albus</name>
    <dbReference type="NCBI Taxonomy" id="2495582"/>
    <lineage>
        <taxon>Bacteria</taxon>
        <taxon>Bacillati</taxon>
        <taxon>Bacillota</taxon>
        <taxon>Bacilli</taxon>
        <taxon>Bacillales</taxon>
        <taxon>Paenibacillaceae</taxon>
        <taxon>Paenibacillus</taxon>
    </lineage>
</organism>
<dbReference type="CDD" id="cd02440">
    <property type="entry name" value="AdoMet_MTases"/>
    <property type="match status" value="1"/>
</dbReference>
<dbReference type="EMBL" id="CP034437">
    <property type="protein sequence ID" value="AZN42083.1"/>
    <property type="molecule type" value="Genomic_DNA"/>
</dbReference>
<keyword evidence="1" id="KW-0678">Repressor</keyword>
<dbReference type="InterPro" id="IPR013216">
    <property type="entry name" value="Methyltransf_11"/>
</dbReference>
<keyword evidence="2" id="KW-0805">Transcription regulation</keyword>
<evidence type="ECO:0000256" key="4">
    <source>
        <dbReference type="ARBA" id="ARBA00023163"/>
    </source>
</evidence>
<evidence type="ECO:0000256" key="1">
    <source>
        <dbReference type="ARBA" id="ARBA00022491"/>
    </source>
</evidence>
<dbReference type="SUPFAM" id="SSF53335">
    <property type="entry name" value="S-adenosyl-L-methionine-dependent methyltransferases"/>
    <property type="match status" value="1"/>
</dbReference>
<evidence type="ECO:0000313" key="7">
    <source>
        <dbReference type="Proteomes" id="UP000272528"/>
    </source>
</evidence>
<protein>
    <submittedName>
        <fullName evidence="6">MerR family transcriptional regulator</fullName>
    </submittedName>
</protein>
<dbReference type="GO" id="GO:0003700">
    <property type="term" value="F:DNA-binding transcription factor activity"/>
    <property type="evidence" value="ECO:0007669"/>
    <property type="project" value="InterPro"/>
</dbReference>
<keyword evidence="3" id="KW-0238">DNA-binding</keyword>
<evidence type="ECO:0000259" key="5">
    <source>
        <dbReference type="PROSITE" id="PS50937"/>
    </source>
</evidence>
<dbReference type="OrthoDB" id="465705at2"/>
<dbReference type="CDD" id="cd00592">
    <property type="entry name" value="HTH_MerR-like"/>
    <property type="match status" value="1"/>
</dbReference>
<dbReference type="GO" id="GO:0008757">
    <property type="term" value="F:S-adenosylmethionine-dependent methyltransferase activity"/>
    <property type="evidence" value="ECO:0007669"/>
    <property type="project" value="InterPro"/>
</dbReference>
<proteinExistence type="predicted"/>
<sequence length="342" mass="38748">MKINELAHKLHITPRAIRLYEAKGLLSPARGEENGYRYYSDHDAWRLQTIASLREMGLSLEQIKVLMEKLDQGDSASVHHYLELQRMALYEKWTKWKHVIGTLDELIERLETKQTLLLDDLFQLSGELQHTHESVSTWKDTWDFDRIAPGFDGSPAILSSGSLLTQSEYEMVLDFIVQWVAPKQGEDGLDIGTGTGNLAGKLQLSGASMSAVDQSKEMLSRCREKFPAIATKLGNALALPYVDKQFSFLVSAFALHHLEASKQQELALEEMDRVLKPSGRICIAGLMYEGGADGVTYTHDELNGKHPIDRAKLLGWFYEHDYITVQHAVNEWIHVVYAVRKH</sequence>
<feature type="domain" description="HTH merR-type" evidence="5">
    <location>
        <begin position="1"/>
        <end position="69"/>
    </location>
</feature>
<keyword evidence="7" id="KW-1185">Reference proteome</keyword>
<dbReference type="Pfam" id="PF08241">
    <property type="entry name" value="Methyltransf_11"/>
    <property type="match status" value="1"/>
</dbReference>
<dbReference type="SMART" id="SM00422">
    <property type="entry name" value="HTH_MERR"/>
    <property type="match status" value="1"/>
</dbReference>
<accession>A0A3S9A8Q3</accession>
<dbReference type="Proteomes" id="UP000272528">
    <property type="component" value="Chromosome"/>
</dbReference>
<dbReference type="InterPro" id="IPR000551">
    <property type="entry name" value="MerR-type_HTH_dom"/>
</dbReference>
<dbReference type="SUPFAM" id="SSF46955">
    <property type="entry name" value="Putative DNA-binding domain"/>
    <property type="match status" value="1"/>
</dbReference>
<dbReference type="AlphaFoldDB" id="A0A3S9A8Q3"/>